<proteinExistence type="predicted"/>
<accession>A0A9P6EFI7</accession>
<feature type="region of interest" description="Disordered" evidence="1">
    <location>
        <begin position="123"/>
        <end position="143"/>
    </location>
</feature>
<reference evidence="2" key="1">
    <citation type="submission" date="2020-11" db="EMBL/GenBank/DDBJ databases">
        <authorList>
            <consortium name="DOE Joint Genome Institute"/>
            <person name="Ahrendt S."/>
            <person name="Riley R."/>
            <person name="Andreopoulos W."/>
            <person name="Labutti K."/>
            <person name="Pangilinan J."/>
            <person name="Ruiz-Duenas F.J."/>
            <person name="Barrasa J.M."/>
            <person name="Sanchez-Garcia M."/>
            <person name="Camarero S."/>
            <person name="Miyauchi S."/>
            <person name="Serrano A."/>
            <person name="Linde D."/>
            <person name="Babiker R."/>
            <person name="Drula E."/>
            <person name="Ayuso-Fernandez I."/>
            <person name="Pacheco R."/>
            <person name="Padilla G."/>
            <person name="Ferreira P."/>
            <person name="Barriuso J."/>
            <person name="Kellner H."/>
            <person name="Castanera R."/>
            <person name="Alfaro M."/>
            <person name="Ramirez L."/>
            <person name="Pisabarro A.G."/>
            <person name="Kuo A."/>
            <person name="Tritt A."/>
            <person name="Lipzen A."/>
            <person name="He G."/>
            <person name="Yan M."/>
            <person name="Ng V."/>
            <person name="Cullen D."/>
            <person name="Martin F."/>
            <person name="Rosso M.-N."/>
            <person name="Henrissat B."/>
            <person name="Hibbett D."/>
            <person name="Martinez A.T."/>
            <person name="Grigoriev I.V."/>
        </authorList>
    </citation>
    <scope>NUCLEOTIDE SEQUENCE</scope>
    <source>
        <strain evidence="2">CBS 506.95</strain>
    </source>
</reference>
<organism evidence="2 3">
    <name type="scientific">Crepidotus variabilis</name>
    <dbReference type="NCBI Taxonomy" id="179855"/>
    <lineage>
        <taxon>Eukaryota</taxon>
        <taxon>Fungi</taxon>
        <taxon>Dikarya</taxon>
        <taxon>Basidiomycota</taxon>
        <taxon>Agaricomycotina</taxon>
        <taxon>Agaricomycetes</taxon>
        <taxon>Agaricomycetidae</taxon>
        <taxon>Agaricales</taxon>
        <taxon>Agaricineae</taxon>
        <taxon>Crepidotaceae</taxon>
        <taxon>Crepidotus</taxon>
    </lineage>
</organism>
<gene>
    <name evidence="2" type="ORF">CPB83DRAFT_894994</name>
</gene>
<feature type="compositionally biased region" description="Basic and acidic residues" evidence="1">
    <location>
        <begin position="190"/>
        <end position="210"/>
    </location>
</feature>
<dbReference type="Proteomes" id="UP000807306">
    <property type="component" value="Unassembled WGS sequence"/>
</dbReference>
<dbReference type="EMBL" id="MU157858">
    <property type="protein sequence ID" value="KAF9527814.1"/>
    <property type="molecule type" value="Genomic_DNA"/>
</dbReference>
<evidence type="ECO:0000256" key="1">
    <source>
        <dbReference type="SAM" id="MobiDB-lite"/>
    </source>
</evidence>
<keyword evidence="3" id="KW-1185">Reference proteome</keyword>
<feature type="region of interest" description="Disordered" evidence="1">
    <location>
        <begin position="190"/>
        <end position="221"/>
    </location>
</feature>
<dbReference type="AlphaFoldDB" id="A0A9P6EFI7"/>
<comment type="caution">
    <text evidence="2">The sequence shown here is derived from an EMBL/GenBank/DDBJ whole genome shotgun (WGS) entry which is preliminary data.</text>
</comment>
<feature type="compositionally biased region" description="Acidic residues" evidence="1">
    <location>
        <begin position="126"/>
        <end position="135"/>
    </location>
</feature>
<sequence length="221" mass="25375">MSPKHRTPAGPLAGFKQVSKRPPRFECVFCTGDENMNPNANANVNGIQYVNTTGQAQGFVMDRNAMVLHSKMAEHKRKEKDLEEVEWANWNVGVREWGVKDDGSGDVGQTQPKEEWGAGWYAAGEGEGECDEGDGDNLKGGEPVEADWHIDSEVQKWEPTEEESERWQFADEKAERIRMWIECVNRCREELEEERRRAREDKEKRKDKAPNWKGARGRRGR</sequence>
<evidence type="ECO:0000313" key="2">
    <source>
        <dbReference type="EMBL" id="KAF9527814.1"/>
    </source>
</evidence>
<name>A0A9P6EFI7_9AGAR</name>
<evidence type="ECO:0000313" key="3">
    <source>
        <dbReference type="Proteomes" id="UP000807306"/>
    </source>
</evidence>
<protein>
    <submittedName>
        <fullName evidence="2">Uncharacterized protein</fullName>
    </submittedName>
</protein>